<organism evidence="5 6">
    <name type="scientific">Paenibacillus foliorum</name>
    <dbReference type="NCBI Taxonomy" id="2654974"/>
    <lineage>
        <taxon>Bacteria</taxon>
        <taxon>Bacillati</taxon>
        <taxon>Bacillota</taxon>
        <taxon>Bacilli</taxon>
        <taxon>Bacillales</taxon>
        <taxon>Paenibacillaceae</taxon>
        <taxon>Paenibacillus</taxon>
    </lineage>
</organism>
<reference evidence="5" key="1">
    <citation type="submission" date="2019-10" db="EMBL/GenBank/DDBJ databases">
        <title>Description of Paenibacillus glebae sp. nov.</title>
        <authorList>
            <person name="Carlier A."/>
            <person name="Qi S."/>
        </authorList>
    </citation>
    <scope>NUCLEOTIDE SEQUENCE</scope>
    <source>
        <strain evidence="5">LMG 31456</strain>
    </source>
</reference>
<keyword evidence="2" id="KW-0813">Transport</keyword>
<proteinExistence type="inferred from homology"/>
<protein>
    <submittedName>
        <fullName evidence="5">Extracellular solute-binding protein</fullName>
    </submittedName>
</protein>
<dbReference type="SUPFAM" id="SSF53850">
    <property type="entry name" value="Periplasmic binding protein-like II"/>
    <property type="match status" value="1"/>
</dbReference>
<dbReference type="Pfam" id="PF01547">
    <property type="entry name" value="SBP_bac_1"/>
    <property type="match status" value="1"/>
</dbReference>
<dbReference type="EMBL" id="WHOD01000067">
    <property type="protein sequence ID" value="NOU94990.1"/>
    <property type="molecule type" value="Genomic_DNA"/>
</dbReference>
<comment type="caution">
    <text evidence="5">The sequence shown here is derived from an EMBL/GenBank/DDBJ whole genome shotgun (WGS) entry which is preliminary data.</text>
</comment>
<dbReference type="Proteomes" id="UP000641588">
    <property type="component" value="Unassembled WGS sequence"/>
</dbReference>
<gene>
    <name evidence="5" type="ORF">GC093_17430</name>
</gene>
<evidence type="ECO:0000313" key="6">
    <source>
        <dbReference type="Proteomes" id="UP000641588"/>
    </source>
</evidence>
<accession>A0A972K1L9</accession>
<keyword evidence="6" id="KW-1185">Reference proteome</keyword>
<dbReference type="InterPro" id="IPR006059">
    <property type="entry name" value="SBP"/>
</dbReference>
<evidence type="ECO:0000256" key="2">
    <source>
        <dbReference type="ARBA" id="ARBA00022448"/>
    </source>
</evidence>
<evidence type="ECO:0000256" key="4">
    <source>
        <dbReference type="SAM" id="MobiDB-lite"/>
    </source>
</evidence>
<dbReference type="PANTHER" id="PTHR43649">
    <property type="entry name" value="ARABINOSE-BINDING PROTEIN-RELATED"/>
    <property type="match status" value="1"/>
</dbReference>
<evidence type="ECO:0000256" key="1">
    <source>
        <dbReference type="ARBA" id="ARBA00008520"/>
    </source>
</evidence>
<dbReference type="InterPro" id="IPR050490">
    <property type="entry name" value="Bact_solute-bd_prot1"/>
</dbReference>
<dbReference type="Gene3D" id="3.40.190.10">
    <property type="entry name" value="Periplasmic binding protein-like II"/>
    <property type="match status" value="2"/>
</dbReference>
<sequence length="450" mass="49323">MRTSLSILGISANERGQKIMRVAGKWTSVLLASTLVIVTACTNESSSGAGTNKDGKAESPSAAPAASGQKVKIEYFQMKSEMVDVVNELIKDFQTKNPNITVEQNNVPNPENVWTMRVSTDDAPAAFTHFPHNAVFQQLSKEGRVVDLTGGPLMANVSPALADLSKIDGKNYLVPIAVATLGVYYNIDMFNEMGLQIPKTYDELLATADKIKAAGKTPFYFHDKDWNGIRQEVVSRMGLQIPDVQNFLDSVMKGKAHITDNAEFKPFAEKLYNLRKYSQKDALGTGYDDALREFANGKSAMWYTGIWAIQPIKKSNPNLKFSMFPMPAATADNTKVQVSVDTAIGIPAKGKNQPEAKKFIEYMSSKEVVQKYVDLSGYPAAINGVTNNNKEITSLSSLITAGKVYPTIERVWPPGVNGDVGKATQEMFATGDIDGYLKALDKIFYNKLNQ</sequence>
<keyword evidence="3" id="KW-0732">Signal</keyword>
<dbReference type="GO" id="GO:0055085">
    <property type="term" value="P:transmembrane transport"/>
    <property type="evidence" value="ECO:0007669"/>
    <property type="project" value="InterPro"/>
</dbReference>
<comment type="similarity">
    <text evidence="1">Belongs to the bacterial solute-binding protein 1 family.</text>
</comment>
<dbReference type="AlphaFoldDB" id="A0A972K1L9"/>
<evidence type="ECO:0000313" key="5">
    <source>
        <dbReference type="EMBL" id="NOU94990.1"/>
    </source>
</evidence>
<name>A0A972K1L9_9BACL</name>
<evidence type="ECO:0000256" key="3">
    <source>
        <dbReference type="ARBA" id="ARBA00022729"/>
    </source>
</evidence>
<dbReference type="InterPro" id="IPR006061">
    <property type="entry name" value="SBP_1_CS"/>
</dbReference>
<feature type="region of interest" description="Disordered" evidence="4">
    <location>
        <begin position="45"/>
        <end position="64"/>
    </location>
</feature>
<dbReference type="PROSITE" id="PS01037">
    <property type="entry name" value="SBP_BACTERIAL_1"/>
    <property type="match status" value="1"/>
</dbReference>